<feature type="transmembrane region" description="Helical" evidence="6">
    <location>
        <begin position="286"/>
        <end position="311"/>
    </location>
</feature>
<gene>
    <name evidence="7" type="ORF">PXH66_02920</name>
</gene>
<comment type="subcellular location">
    <subcellularLocation>
        <location evidence="1">Cell membrane</location>
        <topology evidence="1">Multi-pass membrane protein</topology>
    </subcellularLocation>
</comment>
<evidence type="ECO:0000313" key="8">
    <source>
        <dbReference type="Proteomes" id="UP001218638"/>
    </source>
</evidence>
<organism evidence="7 8">
    <name type="scientific">Synoicihabitans lomoniglobus</name>
    <dbReference type="NCBI Taxonomy" id="2909285"/>
    <lineage>
        <taxon>Bacteria</taxon>
        <taxon>Pseudomonadati</taxon>
        <taxon>Verrucomicrobiota</taxon>
        <taxon>Opitutia</taxon>
        <taxon>Opitutales</taxon>
        <taxon>Opitutaceae</taxon>
        <taxon>Synoicihabitans</taxon>
    </lineage>
</organism>
<reference evidence="7" key="1">
    <citation type="submission" date="2023-03" db="EMBL/GenBank/DDBJ databases">
        <title>Lomoglobus Profundus gen. nov., sp. nov., a novel member of the phylum Verrucomicrobia, isolated from deep-marine sediment of South China Sea.</title>
        <authorList>
            <person name="Ahmad T."/>
            <person name="Ishaq S.E."/>
            <person name="Wang F."/>
        </authorList>
    </citation>
    <scope>NUCLEOTIDE SEQUENCE</scope>
    <source>
        <strain evidence="7">LMO-M01</strain>
    </source>
</reference>
<feature type="transmembrane region" description="Helical" evidence="6">
    <location>
        <begin position="12"/>
        <end position="33"/>
    </location>
</feature>
<dbReference type="EMBL" id="CP119075">
    <property type="protein sequence ID" value="WED65798.1"/>
    <property type="molecule type" value="Genomic_DNA"/>
</dbReference>
<accession>A0AAF0CPR2</accession>
<dbReference type="RefSeq" id="WP_330930328.1">
    <property type="nucleotide sequence ID" value="NZ_CP119075.1"/>
</dbReference>
<evidence type="ECO:0000256" key="1">
    <source>
        <dbReference type="ARBA" id="ARBA00004651"/>
    </source>
</evidence>
<dbReference type="PANTHER" id="PTHR33529:SF2">
    <property type="entry name" value="LIPOPOLYSACCHARIDE EXPORT SYSTEM PERMEASE PROTEIN LPTG"/>
    <property type="match status" value="1"/>
</dbReference>
<keyword evidence="3 6" id="KW-0812">Transmembrane</keyword>
<dbReference type="GO" id="GO:0043190">
    <property type="term" value="C:ATP-binding cassette (ABC) transporter complex"/>
    <property type="evidence" value="ECO:0007669"/>
    <property type="project" value="TreeGrafter"/>
</dbReference>
<evidence type="ECO:0000256" key="2">
    <source>
        <dbReference type="ARBA" id="ARBA00022475"/>
    </source>
</evidence>
<dbReference type="InterPro" id="IPR005495">
    <property type="entry name" value="LptG/LptF_permease"/>
</dbReference>
<feature type="transmembrane region" description="Helical" evidence="6">
    <location>
        <begin position="53"/>
        <end position="78"/>
    </location>
</feature>
<keyword evidence="2" id="KW-1003">Cell membrane</keyword>
<proteinExistence type="predicted"/>
<evidence type="ECO:0000256" key="5">
    <source>
        <dbReference type="ARBA" id="ARBA00023136"/>
    </source>
</evidence>
<name>A0AAF0CPR2_9BACT</name>
<feature type="transmembrane region" description="Helical" evidence="6">
    <location>
        <begin position="347"/>
        <end position="367"/>
    </location>
</feature>
<evidence type="ECO:0000256" key="4">
    <source>
        <dbReference type="ARBA" id="ARBA00022989"/>
    </source>
</evidence>
<evidence type="ECO:0000313" key="7">
    <source>
        <dbReference type="EMBL" id="WED65798.1"/>
    </source>
</evidence>
<dbReference type="KEGG" id="slom:PXH66_02920"/>
<dbReference type="PANTHER" id="PTHR33529">
    <property type="entry name" value="SLR0882 PROTEIN-RELATED"/>
    <property type="match status" value="1"/>
</dbReference>
<dbReference type="Proteomes" id="UP001218638">
    <property type="component" value="Chromosome"/>
</dbReference>
<dbReference type="AlphaFoldDB" id="A0AAF0CPR2"/>
<evidence type="ECO:0000256" key="3">
    <source>
        <dbReference type="ARBA" id="ARBA00022692"/>
    </source>
</evidence>
<sequence>MTLIDRYVLREWLGSLGLVLGATMGLLLMQSMYDDLGDLLDAGAGGIDIIFYYLVRLPSFLSLVLTLSLLLSLLYTLGRLHRNLEITAMRAAGLGFGRITRVIWVAGVMLCGVTWYLNGTVIPWSVETSRSILQDLRVRGQGVVERVDQVEAVNSVAFDNRRENRVWFMNRYSRYTNRGYGVVVTELDAERREKTRMQAREAWFDTTRGGWVFLNGRETWINPDTGEVQRTLAFDEKVVTHYREDPALMLVFDQKPDDLSFFELERVIAFHRTEDSPKLKQYAVRYFGLLAETLGPLIIISLAIPFAVSGVRVNPAVGVSKSIGLFVIYFVLFKISTAMGSRGMLEPMWAALAPNLIMLLLGLGLMARAR</sequence>
<dbReference type="GO" id="GO:0015920">
    <property type="term" value="P:lipopolysaccharide transport"/>
    <property type="evidence" value="ECO:0007669"/>
    <property type="project" value="TreeGrafter"/>
</dbReference>
<keyword evidence="8" id="KW-1185">Reference proteome</keyword>
<dbReference type="Pfam" id="PF03739">
    <property type="entry name" value="LptF_LptG"/>
    <property type="match status" value="1"/>
</dbReference>
<feature type="transmembrane region" description="Helical" evidence="6">
    <location>
        <begin position="99"/>
        <end position="117"/>
    </location>
</feature>
<keyword evidence="5 6" id="KW-0472">Membrane</keyword>
<keyword evidence="4 6" id="KW-1133">Transmembrane helix</keyword>
<evidence type="ECO:0000256" key="6">
    <source>
        <dbReference type="SAM" id="Phobius"/>
    </source>
</evidence>
<protein>
    <submittedName>
        <fullName evidence="7">LptF/LptG family permease</fullName>
    </submittedName>
</protein>